<dbReference type="InterPro" id="IPR025660">
    <property type="entry name" value="Pept_his_AS"/>
</dbReference>
<protein>
    <submittedName>
        <fullName evidence="10">Uncharacterized protein</fullName>
    </submittedName>
</protein>
<evidence type="ECO:0000259" key="9">
    <source>
        <dbReference type="SMART" id="SM00848"/>
    </source>
</evidence>
<dbReference type="PROSITE" id="PS00139">
    <property type="entry name" value="THIOL_PROTEASE_CYS"/>
    <property type="match status" value="1"/>
</dbReference>
<accession>A0A2Z6MT71</accession>
<dbReference type="InterPro" id="IPR038765">
    <property type="entry name" value="Papain-like_cys_pep_sf"/>
</dbReference>
<dbReference type="OrthoDB" id="1386372at2759"/>
<keyword evidence="3" id="KW-0378">Hydrolase</keyword>
<evidence type="ECO:0000256" key="1">
    <source>
        <dbReference type="ARBA" id="ARBA00008455"/>
    </source>
</evidence>
<evidence type="ECO:0000313" key="10">
    <source>
        <dbReference type="EMBL" id="GAU26865.1"/>
    </source>
</evidence>
<organism evidence="10 11">
    <name type="scientific">Trifolium subterraneum</name>
    <name type="common">Subterranean clover</name>
    <dbReference type="NCBI Taxonomy" id="3900"/>
    <lineage>
        <taxon>Eukaryota</taxon>
        <taxon>Viridiplantae</taxon>
        <taxon>Streptophyta</taxon>
        <taxon>Embryophyta</taxon>
        <taxon>Tracheophyta</taxon>
        <taxon>Spermatophyta</taxon>
        <taxon>Magnoliopsida</taxon>
        <taxon>eudicotyledons</taxon>
        <taxon>Gunneridae</taxon>
        <taxon>Pentapetalae</taxon>
        <taxon>rosids</taxon>
        <taxon>fabids</taxon>
        <taxon>Fabales</taxon>
        <taxon>Fabaceae</taxon>
        <taxon>Papilionoideae</taxon>
        <taxon>50 kb inversion clade</taxon>
        <taxon>NPAAA clade</taxon>
        <taxon>Hologalegina</taxon>
        <taxon>IRL clade</taxon>
        <taxon>Trifolieae</taxon>
        <taxon>Trifolium</taxon>
    </lineage>
</organism>
<dbReference type="Proteomes" id="UP000242715">
    <property type="component" value="Unassembled WGS sequence"/>
</dbReference>
<reference evidence="11" key="1">
    <citation type="journal article" date="2017" name="Front. Plant Sci.">
        <title>Climate Clever Clovers: New Paradigm to Reduce the Environmental Footprint of Ruminants by Breeding Low Methanogenic Forages Utilizing Haplotype Variation.</title>
        <authorList>
            <person name="Kaur P."/>
            <person name="Appels R."/>
            <person name="Bayer P.E."/>
            <person name="Keeble-Gagnere G."/>
            <person name="Wang J."/>
            <person name="Hirakawa H."/>
            <person name="Shirasawa K."/>
            <person name="Vercoe P."/>
            <person name="Stefanova K."/>
            <person name="Durmic Z."/>
            <person name="Nichols P."/>
            <person name="Revell C."/>
            <person name="Isobe S.N."/>
            <person name="Edwards D."/>
            <person name="Erskine W."/>
        </authorList>
    </citation>
    <scope>NUCLEOTIDE SEQUENCE [LARGE SCALE GENOMIC DNA]</scope>
    <source>
        <strain evidence="11">cv. Daliak</strain>
    </source>
</reference>
<evidence type="ECO:0000256" key="4">
    <source>
        <dbReference type="ARBA" id="ARBA00022807"/>
    </source>
</evidence>
<dbReference type="Pfam" id="PF08246">
    <property type="entry name" value="Inhibitor_I29"/>
    <property type="match status" value="1"/>
</dbReference>
<dbReference type="GO" id="GO:0006508">
    <property type="term" value="P:proteolysis"/>
    <property type="evidence" value="ECO:0007669"/>
    <property type="project" value="UniProtKB-KW"/>
</dbReference>
<dbReference type="InterPro" id="IPR013201">
    <property type="entry name" value="Prot_inhib_I29"/>
</dbReference>
<keyword evidence="11" id="KW-1185">Reference proteome</keyword>
<evidence type="ECO:0000259" key="8">
    <source>
        <dbReference type="SMART" id="SM00645"/>
    </source>
</evidence>
<dbReference type="SMART" id="SM00848">
    <property type="entry name" value="Inhibitor_I29"/>
    <property type="match status" value="1"/>
</dbReference>
<dbReference type="AlphaFoldDB" id="A0A2Z6MT71"/>
<keyword evidence="7" id="KW-0325">Glycoprotein</keyword>
<comment type="similarity">
    <text evidence="1">Belongs to the peptidase C1 family.</text>
</comment>
<name>A0A2Z6MT71_TRISU</name>
<gene>
    <name evidence="10" type="ORF">TSUD_02670</name>
</gene>
<dbReference type="EMBL" id="DF973343">
    <property type="protein sequence ID" value="GAU26865.1"/>
    <property type="molecule type" value="Genomic_DNA"/>
</dbReference>
<evidence type="ECO:0000256" key="7">
    <source>
        <dbReference type="ARBA" id="ARBA00023180"/>
    </source>
</evidence>
<dbReference type="FunFam" id="3.90.70.10:FF:000204">
    <property type="entry name" value="Papain"/>
    <property type="match status" value="1"/>
</dbReference>
<proteinExistence type="inferred from homology"/>
<keyword evidence="5" id="KW-0865">Zymogen</keyword>
<dbReference type="InterPro" id="IPR025661">
    <property type="entry name" value="Pept_asp_AS"/>
</dbReference>
<dbReference type="GO" id="GO:0008234">
    <property type="term" value="F:cysteine-type peptidase activity"/>
    <property type="evidence" value="ECO:0007669"/>
    <property type="project" value="UniProtKB-KW"/>
</dbReference>
<dbReference type="InterPro" id="IPR000668">
    <property type="entry name" value="Peptidase_C1A_C"/>
</dbReference>
<feature type="domain" description="Peptidase C1A papain C-terminal" evidence="8">
    <location>
        <begin position="116"/>
        <end position="332"/>
    </location>
</feature>
<evidence type="ECO:0000256" key="6">
    <source>
        <dbReference type="ARBA" id="ARBA00023157"/>
    </source>
</evidence>
<dbReference type="Pfam" id="PF00112">
    <property type="entry name" value="Peptidase_C1"/>
    <property type="match status" value="1"/>
</dbReference>
<dbReference type="PRINTS" id="PR00705">
    <property type="entry name" value="PAPAIN"/>
</dbReference>
<keyword evidence="4" id="KW-0788">Thiol protease</keyword>
<dbReference type="InterPro" id="IPR039417">
    <property type="entry name" value="Peptidase_C1A_papain-like"/>
</dbReference>
<dbReference type="PANTHER" id="PTHR12411">
    <property type="entry name" value="CYSTEINE PROTEASE FAMILY C1-RELATED"/>
    <property type="match status" value="1"/>
</dbReference>
<dbReference type="CDD" id="cd02248">
    <property type="entry name" value="Peptidase_C1A"/>
    <property type="match status" value="1"/>
</dbReference>
<evidence type="ECO:0000256" key="2">
    <source>
        <dbReference type="ARBA" id="ARBA00022670"/>
    </source>
</evidence>
<evidence type="ECO:0000256" key="5">
    <source>
        <dbReference type="ARBA" id="ARBA00023145"/>
    </source>
</evidence>
<dbReference type="PROSITE" id="PS00640">
    <property type="entry name" value="THIOL_PROTEASE_ASN"/>
    <property type="match status" value="1"/>
</dbReference>
<dbReference type="SUPFAM" id="SSF54001">
    <property type="entry name" value="Cysteine proteinases"/>
    <property type="match status" value="1"/>
</dbReference>
<evidence type="ECO:0000313" key="11">
    <source>
        <dbReference type="Proteomes" id="UP000242715"/>
    </source>
</evidence>
<dbReference type="Gene3D" id="3.90.70.10">
    <property type="entry name" value="Cysteine proteinases"/>
    <property type="match status" value="1"/>
</dbReference>
<feature type="domain" description="Cathepsin propeptide inhibitor" evidence="9">
    <location>
        <begin position="28"/>
        <end position="88"/>
    </location>
</feature>
<dbReference type="InterPro" id="IPR000169">
    <property type="entry name" value="Pept_cys_AS"/>
</dbReference>
<sequence>MMILLACVAYPAIMSRTLLSDSSIDEIHSQWMIKYGRTYANTSEMEKRRAIFKENLEFIEKMNNMNKVNGKNYTLGLDDFSDLTIEEMTSCCGIMDIPSELASSKTVFFNMSIDDIPESVDWRDHGAVTSVKQQGACGGCWAFATIAALEGLWQIRTGGLISLSPQYLIDCDTGSQGCRYGYLDSAFKFATRKHYDAIPTEDTYPYKGVQQTCNDNIVGGAAFDGYQLVSRGDEQQLLQAVAQQPVAAAIAAGHYDFRRFMGSEIYKGECGPSVNHAITIVGYGVSDDGEKYWIIKNSWGINWGDSGYMKLIRGTGSPGDHCNILDYPYYPTLEESIVQPKPHN</sequence>
<evidence type="ECO:0000256" key="3">
    <source>
        <dbReference type="ARBA" id="ARBA00022801"/>
    </source>
</evidence>
<dbReference type="PROSITE" id="PS00639">
    <property type="entry name" value="THIOL_PROTEASE_HIS"/>
    <property type="match status" value="1"/>
</dbReference>
<dbReference type="SMART" id="SM00645">
    <property type="entry name" value="Pept_C1"/>
    <property type="match status" value="1"/>
</dbReference>
<dbReference type="InterPro" id="IPR013128">
    <property type="entry name" value="Peptidase_C1A"/>
</dbReference>
<keyword evidence="6" id="KW-1015">Disulfide bond</keyword>
<keyword evidence="2" id="KW-0645">Protease</keyword>